<dbReference type="EMBL" id="ML977558">
    <property type="protein sequence ID" value="KAF2006850.1"/>
    <property type="molecule type" value="Genomic_DNA"/>
</dbReference>
<gene>
    <name evidence="7" type="ORF">P154DRAFT_517321</name>
</gene>
<dbReference type="PANTHER" id="PTHR10957">
    <property type="entry name" value="RAP1 GTPASE-GDP DISSOCIATION STIMULATOR 1"/>
    <property type="match status" value="1"/>
</dbReference>
<sequence length="627" mass="69300">MSGTPFMDQTSGVFLTDLQAFLDQDSGNGTEQDTNLALSRIPERVRGFSEQGEEEIYVKALEIIGTAFGQKKQWHSPLWEFFLDHASRNLGPSNDERNKQYLRIVGNLVADNDANREIATPSLKAIASCLESEKLRTTALAVLLNLCNDYEPAQAEAANIRLDATIANLLAAEKVPEEAIEHATDLLSWTTDKLSPDQMKDDMSVVVFENILTTALSHDEESYFDYLAIITHYLQDPEFQQKMTSPQLIEKMVDLVLDYESRLTPGEIGDSFQALRAKTNSATETPEDTTILFMVQLVNALSGVSSSDAFIGAFNLQSPLIDKLKSKLQAPYSPSAVCACVILGNLATSDNTTIAMAKDSELLEHLLGVLDEQDKPALLFAAAGLIRHLAFPEVNRTILGEAGFPEKMCVLISGQDPSVRGEAAAVLAKLVSNNEYNIKKISNCRKPDKAVSELHPDVVMLWFLVDEALRPSAPLPSSSMRNAGIEIGKVVVAILRWLRRSEQTEEIKEMTERMSYIPPVGRPVARLFRQRFYADARSEGLLGLGLLAQDSDGADVVVSEMKFDDGLLDAVKEFALEQRKDDKDAGRDFQNAIVMLHGLLKYPPTDMGAELKEKVEEVQKELSKLMV</sequence>
<dbReference type="Gene3D" id="1.25.10.10">
    <property type="entry name" value="Leucine-rich Repeat Variant"/>
    <property type="match status" value="2"/>
</dbReference>
<dbReference type="AlphaFoldDB" id="A0A6A5WYM6"/>
<evidence type="ECO:0000256" key="3">
    <source>
        <dbReference type="ARBA" id="ARBA00004514"/>
    </source>
</evidence>
<comment type="subcellular location">
    <subcellularLocation>
        <location evidence="3">Cytoplasm</location>
        <location evidence="3">Cytosol</location>
    </subcellularLocation>
    <subcellularLocation>
        <location evidence="2">Endoplasmic reticulum</location>
    </subcellularLocation>
    <subcellularLocation>
        <location evidence="1">Mitochondrion</location>
    </subcellularLocation>
</comment>
<evidence type="ECO:0000256" key="1">
    <source>
        <dbReference type="ARBA" id="ARBA00004173"/>
    </source>
</evidence>
<dbReference type="GO" id="GO:0005739">
    <property type="term" value="C:mitochondrion"/>
    <property type="evidence" value="ECO:0007669"/>
    <property type="project" value="UniProtKB-SubCell"/>
</dbReference>
<dbReference type="GO" id="GO:0005829">
    <property type="term" value="C:cytosol"/>
    <property type="evidence" value="ECO:0007669"/>
    <property type="project" value="UniProtKB-SubCell"/>
</dbReference>
<dbReference type="GO" id="GO:0005783">
    <property type="term" value="C:endoplasmic reticulum"/>
    <property type="evidence" value="ECO:0007669"/>
    <property type="project" value="UniProtKB-SubCell"/>
</dbReference>
<evidence type="ECO:0000256" key="6">
    <source>
        <dbReference type="ARBA" id="ARBA00023128"/>
    </source>
</evidence>
<reference evidence="7" key="1">
    <citation type="journal article" date="2020" name="Stud. Mycol.">
        <title>101 Dothideomycetes genomes: a test case for predicting lifestyles and emergence of pathogens.</title>
        <authorList>
            <person name="Haridas S."/>
            <person name="Albert R."/>
            <person name="Binder M."/>
            <person name="Bloem J."/>
            <person name="Labutti K."/>
            <person name="Salamov A."/>
            <person name="Andreopoulos B."/>
            <person name="Baker S."/>
            <person name="Barry K."/>
            <person name="Bills G."/>
            <person name="Bluhm B."/>
            <person name="Cannon C."/>
            <person name="Castanera R."/>
            <person name="Culley D."/>
            <person name="Daum C."/>
            <person name="Ezra D."/>
            <person name="Gonzalez J."/>
            <person name="Henrissat B."/>
            <person name="Kuo A."/>
            <person name="Liang C."/>
            <person name="Lipzen A."/>
            <person name="Lutzoni F."/>
            <person name="Magnuson J."/>
            <person name="Mondo S."/>
            <person name="Nolan M."/>
            <person name="Ohm R."/>
            <person name="Pangilinan J."/>
            <person name="Park H.-J."/>
            <person name="Ramirez L."/>
            <person name="Alfaro M."/>
            <person name="Sun H."/>
            <person name="Tritt A."/>
            <person name="Yoshinaga Y."/>
            <person name="Zwiers L.-H."/>
            <person name="Turgeon B."/>
            <person name="Goodwin S."/>
            <person name="Spatafora J."/>
            <person name="Crous P."/>
            <person name="Grigoriev I."/>
        </authorList>
    </citation>
    <scope>NUCLEOTIDE SEQUENCE</scope>
    <source>
        <strain evidence="7">CBS 123094</strain>
    </source>
</reference>
<dbReference type="Proteomes" id="UP000799779">
    <property type="component" value="Unassembled WGS sequence"/>
</dbReference>
<evidence type="ECO:0000256" key="4">
    <source>
        <dbReference type="ARBA" id="ARBA00022490"/>
    </source>
</evidence>
<protein>
    <submittedName>
        <fullName evidence="7">ARM repeat-containing protein</fullName>
    </submittedName>
</protein>
<dbReference type="SMART" id="SM00185">
    <property type="entry name" value="ARM"/>
    <property type="match status" value="3"/>
</dbReference>
<accession>A0A6A5WYM6</accession>
<dbReference type="OrthoDB" id="26149at2759"/>
<organism evidence="7 8">
    <name type="scientific">Amniculicola lignicola CBS 123094</name>
    <dbReference type="NCBI Taxonomy" id="1392246"/>
    <lineage>
        <taxon>Eukaryota</taxon>
        <taxon>Fungi</taxon>
        <taxon>Dikarya</taxon>
        <taxon>Ascomycota</taxon>
        <taxon>Pezizomycotina</taxon>
        <taxon>Dothideomycetes</taxon>
        <taxon>Pleosporomycetidae</taxon>
        <taxon>Pleosporales</taxon>
        <taxon>Amniculicolaceae</taxon>
        <taxon>Amniculicola</taxon>
    </lineage>
</organism>
<dbReference type="SUPFAM" id="SSF48371">
    <property type="entry name" value="ARM repeat"/>
    <property type="match status" value="1"/>
</dbReference>
<keyword evidence="6" id="KW-0496">Mitochondrion</keyword>
<dbReference type="InterPro" id="IPR040144">
    <property type="entry name" value="RAP1GDS1"/>
</dbReference>
<keyword evidence="4" id="KW-0963">Cytoplasm</keyword>
<keyword evidence="5" id="KW-0256">Endoplasmic reticulum</keyword>
<name>A0A6A5WYM6_9PLEO</name>
<dbReference type="InterPro" id="IPR016024">
    <property type="entry name" value="ARM-type_fold"/>
</dbReference>
<evidence type="ECO:0000256" key="2">
    <source>
        <dbReference type="ARBA" id="ARBA00004240"/>
    </source>
</evidence>
<evidence type="ECO:0000313" key="8">
    <source>
        <dbReference type="Proteomes" id="UP000799779"/>
    </source>
</evidence>
<keyword evidence="8" id="KW-1185">Reference proteome</keyword>
<proteinExistence type="predicted"/>
<dbReference type="GO" id="GO:0005085">
    <property type="term" value="F:guanyl-nucleotide exchange factor activity"/>
    <property type="evidence" value="ECO:0007669"/>
    <property type="project" value="InterPro"/>
</dbReference>
<dbReference type="InterPro" id="IPR000225">
    <property type="entry name" value="Armadillo"/>
</dbReference>
<evidence type="ECO:0000313" key="7">
    <source>
        <dbReference type="EMBL" id="KAF2006850.1"/>
    </source>
</evidence>
<evidence type="ECO:0000256" key="5">
    <source>
        <dbReference type="ARBA" id="ARBA00022824"/>
    </source>
</evidence>
<dbReference type="InterPro" id="IPR011989">
    <property type="entry name" value="ARM-like"/>
</dbReference>